<reference evidence="2" key="1">
    <citation type="journal article" date="2019" name="Database">
        <title>The radish genome database (RadishGD): an integrated information resource for radish genomics.</title>
        <authorList>
            <person name="Yu H.J."/>
            <person name="Baek S."/>
            <person name="Lee Y.J."/>
            <person name="Cho A."/>
            <person name="Mun J.H."/>
        </authorList>
    </citation>
    <scope>NUCLEOTIDE SEQUENCE [LARGE SCALE GENOMIC DNA]</scope>
    <source>
        <strain evidence="2">cv. WK10039</strain>
    </source>
</reference>
<organism evidence="2 3">
    <name type="scientific">Raphanus sativus</name>
    <name type="common">Radish</name>
    <name type="synonym">Raphanus raphanistrum var. sativus</name>
    <dbReference type="NCBI Taxonomy" id="3726"/>
    <lineage>
        <taxon>Eukaryota</taxon>
        <taxon>Viridiplantae</taxon>
        <taxon>Streptophyta</taxon>
        <taxon>Embryophyta</taxon>
        <taxon>Tracheophyta</taxon>
        <taxon>Spermatophyta</taxon>
        <taxon>Magnoliopsida</taxon>
        <taxon>eudicotyledons</taxon>
        <taxon>Gunneridae</taxon>
        <taxon>Pentapetalae</taxon>
        <taxon>rosids</taxon>
        <taxon>malvids</taxon>
        <taxon>Brassicales</taxon>
        <taxon>Brassicaceae</taxon>
        <taxon>Brassiceae</taxon>
        <taxon>Raphanus</taxon>
    </lineage>
</organism>
<dbReference type="KEGG" id="rsz:108826945"/>
<reference evidence="3" key="2">
    <citation type="submission" date="2025-08" db="UniProtKB">
        <authorList>
            <consortium name="RefSeq"/>
        </authorList>
    </citation>
    <scope>IDENTIFICATION</scope>
    <source>
        <tissue evidence="3">Leaf</tissue>
    </source>
</reference>
<evidence type="ECO:0000313" key="3">
    <source>
        <dbReference type="RefSeq" id="XP_018455792.2"/>
    </source>
</evidence>
<feature type="domain" description="Rad60/SUMO-like" evidence="1">
    <location>
        <begin position="42"/>
        <end position="113"/>
    </location>
</feature>
<dbReference type="InterPro" id="IPR022617">
    <property type="entry name" value="Rad60/SUMO-like_dom"/>
</dbReference>
<dbReference type="InterPro" id="IPR029071">
    <property type="entry name" value="Ubiquitin-like_domsf"/>
</dbReference>
<accession>A0A6J0L6M5</accession>
<dbReference type="PANTHER" id="PTHR10562">
    <property type="entry name" value="SMALL UBIQUITIN-RELATED MODIFIER"/>
    <property type="match status" value="1"/>
</dbReference>
<name>A0A6J0L6M5_RAPSA</name>
<dbReference type="OrthoDB" id="442921at2759"/>
<dbReference type="RefSeq" id="XP_018455792.2">
    <property type="nucleotide sequence ID" value="XM_018600290.2"/>
</dbReference>
<evidence type="ECO:0000313" key="2">
    <source>
        <dbReference type="Proteomes" id="UP000504610"/>
    </source>
</evidence>
<protein>
    <submittedName>
        <fullName evidence="3">LOW QUALITY PROTEIN: putative small ubiquitin-related modifier 4</fullName>
    </submittedName>
</protein>
<keyword evidence="2" id="KW-1185">Reference proteome</keyword>
<dbReference type="Pfam" id="PF11976">
    <property type="entry name" value="Rad60-SLD"/>
    <property type="match status" value="1"/>
</dbReference>
<dbReference type="SUPFAM" id="SSF54236">
    <property type="entry name" value="Ubiquitin-like"/>
    <property type="match status" value="1"/>
</dbReference>
<dbReference type="GeneID" id="108826945"/>
<gene>
    <name evidence="3" type="primary">LOC108826945</name>
</gene>
<dbReference type="CDD" id="cd01763">
    <property type="entry name" value="Ubl_SUMO_like"/>
    <property type="match status" value="1"/>
</dbReference>
<proteinExistence type="predicted"/>
<sequence length="126" mass="14588">MVNGRDIPITLAELRERLMEMEHTLLTTGVTSSASSSSTHVTVSVKGQDEEEHRVFWMRRNEKMRKVMERYNDARGAEWRTYVFLSEEGSNICEDKTPDEMELKDGYQIDAMLHQHEGFGPSSIMF</sequence>
<dbReference type="Proteomes" id="UP000504610">
    <property type="component" value="Chromosome 9"/>
</dbReference>
<dbReference type="Gene3D" id="3.10.20.90">
    <property type="entry name" value="Phosphatidylinositol 3-kinase Catalytic Subunit, Chain A, domain 1"/>
    <property type="match status" value="1"/>
</dbReference>
<evidence type="ECO:0000259" key="1">
    <source>
        <dbReference type="Pfam" id="PF11976"/>
    </source>
</evidence>
<dbReference type="AlphaFoldDB" id="A0A6J0L6M5"/>